<dbReference type="SUPFAM" id="SSF54523">
    <property type="entry name" value="Pili subunits"/>
    <property type="match status" value="1"/>
</dbReference>
<keyword evidence="2" id="KW-0472">Membrane</keyword>
<dbReference type="AlphaFoldDB" id="A0A2L1GQN5"/>
<dbReference type="OrthoDB" id="5405832at2"/>
<reference evidence="3" key="1">
    <citation type="submission" date="2017-05" db="EMBL/GenBank/DDBJ databases">
        <authorList>
            <person name="Song R."/>
            <person name="Chenine A.L."/>
            <person name="Ruprecht R.M."/>
        </authorList>
    </citation>
    <scope>NUCLEOTIDE SEQUENCE</scope>
    <source>
        <strain evidence="3">ORNL</strain>
    </source>
</reference>
<dbReference type="InterPro" id="IPR045584">
    <property type="entry name" value="Pilin-like"/>
</dbReference>
<feature type="coiled-coil region" evidence="1">
    <location>
        <begin position="43"/>
        <end position="70"/>
    </location>
</feature>
<evidence type="ECO:0000256" key="1">
    <source>
        <dbReference type="SAM" id="Coils"/>
    </source>
</evidence>
<protein>
    <recommendedName>
        <fullName evidence="5">Type II secretion system protein J</fullName>
    </recommendedName>
</protein>
<dbReference type="Pfam" id="PF07963">
    <property type="entry name" value="N_methyl"/>
    <property type="match status" value="1"/>
</dbReference>
<dbReference type="EMBL" id="CP021255">
    <property type="protein sequence ID" value="AVD71991.1"/>
    <property type="molecule type" value="Genomic_DNA"/>
</dbReference>
<dbReference type="InterPro" id="IPR012902">
    <property type="entry name" value="N_methyl_site"/>
</dbReference>
<dbReference type="KEGG" id="deo:CAY53_11325"/>
<dbReference type="PROSITE" id="PS00409">
    <property type="entry name" value="PROKAR_NTER_METHYL"/>
    <property type="match status" value="1"/>
</dbReference>
<evidence type="ECO:0000256" key="2">
    <source>
        <dbReference type="SAM" id="Phobius"/>
    </source>
</evidence>
<accession>A0A2L1GQN5</accession>
<evidence type="ECO:0008006" key="5">
    <source>
        <dbReference type="Google" id="ProtNLM"/>
    </source>
</evidence>
<sequence>MRKKRTTEKGVRMLLTGRAGFTLVELLMALLISSFVGAAIFLAYRTQSRTQNAQEQLVELQENVRAAMVTITSEVRMAGFDPTGEAGAGIVKAQPGLLQFTLNRKYKTASGADDTTLDEDLTYCIAAKYDPNRVGVVTAYPPDAPPPALARESGAGGGPQPVANNIEALEFMYLIDDRWYVDPAHAGKNLARIKAVTVSLLMRAPFPDPDFNGDMDTLLPASKLSTFKVHDKNNEWTKYVNKIKADKRQGHYRRRVAIATIQLRNMNL</sequence>
<keyword evidence="4" id="KW-1185">Reference proteome</keyword>
<evidence type="ECO:0000313" key="3">
    <source>
        <dbReference type="EMBL" id="AVD71991.1"/>
    </source>
</evidence>
<keyword evidence="2" id="KW-1133">Transmembrane helix</keyword>
<keyword evidence="2" id="KW-0812">Transmembrane</keyword>
<proteinExistence type="predicted"/>
<dbReference type="RefSeq" id="WP_104937198.1">
    <property type="nucleotide sequence ID" value="NZ_CP021255.1"/>
</dbReference>
<feature type="transmembrane region" description="Helical" evidence="2">
    <location>
        <begin position="21"/>
        <end position="44"/>
    </location>
</feature>
<dbReference type="NCBIfam" id="TIGR02532">
    <property type="entry name" value="IV_pilin_GFxxxE"/>
    <property type="match status" value="1"/>
</dbReference>
<gene>
    <name evidence="3" type="ORF">CAY53_11325</name>
</gene>
<keyword evidence="1" id="KW-0175">Coiled coil</keyword>
<organism evidence="3 4">
    <name type="scientific">Desulfobulbus oralis</name>
    <dbReference type="NCBI Taxonomy" id="1986146"/>
    <lineage>
        <taxon>Bacteria</taxon>
        <taxon>Pseudomonadati</taxon>
        <taxon>Thermodesulfobacteriota</taxon>
        <taxon>Desulfobulbia</taxon>
        <taxon>Desulfobulbales</taxon>
        <taxon>Desulfobulbaceae</taxon>
        <taxon>Desulfobulbus</taxon>
    </lineage>
</organism>
<dbReference type="Proteomes" id="UP000239867">
    <property type="component" value="Chromosome"/>
</dbReference>
<name>A0A2L1GQN5_9BACT</name>
<evidence type="ECO:0000313" key="4">
    <source>
        <dbReference type="Proteomes" id="UP000239867"/>
    </source>
</evidence>
<reference evidence="3" key="2">
    <citation type="journal article" date="2018" name="MBio">
        <title>Insights into the evolution of host association through the isolation and characterization of a novel human periodontal pathobiont, Desulfobulbus oralis.</title>
        <authorList>
            <person name="Cross K.L."/>
            <person name="Chirania P."/>
            <person name="Xiong W."/>
            <person name="Beall C.J."/>
            <person name="Elkins J.G."/>
            <person name="Giannone R.J."/>
            <person name="Griffen A.L."/>
            <person name="Guss A.M."/>
            <person name="Hettich R.L."/>
            <person name="Joshi S.S."/>
            <person name="Mokrzan E.M."/>
            <person name="Martin R.K."/>
            <person name="Zhulin I.B."/>
            <person name="Leys E.J."/>
            <person name="Podar M."/>
        </authorList>
    </citation>
    <scope>NUCLEOTIDE SEQUENCE [LARGE SCALE GENOMIC DNA]</scope>
    <source>
        <strain evidence="3">ORNL</strain>
    </source>
</reference>